<reference evidence="2" key="1">
    <citation type="submission" date="2020-08" db="EMBL/GenBank/DDBJ databases">
        <title>Genome Sequencing and Pan-Genome Analysis of Migratory bird Vibrio Strains, Inner Mongolia.</title>
        <authorList>
            <person name="Zheng L."/>
        </authorList>
    </citation>
    <scope>NUCLEOTIDE SEQUENCE</scope>
    <source>
        <strain evidence="2">M13F</strain>
    </source>
</reference>
<protein>
    <submittedName>
        <fullName evidence="2">Uncharacterized protein</fullName>
    </submittedName>
</protein>
<evidence type="ECO:0000256" key="1">
    <source>
        <dbReference type="SAM" id="MobiDB-lite"/>
    </source>
</evidence>
<accession>A0A9X0UJB9</accession>
<feature type="region of interest" description="Disordered" evidence="1">
    <location>
        <begin position="1"/>
        <end position="65"/>
    </location>
</feature>
<comment type="caution">
    <text evidence="2">The sequence shown here is derived from an EMBL/GenBank/DDBJ whole genome shotgun (WGS) entry which is preliminary data.</text>
</comment>
<dbReference type="RefSeq" id="WP_187027017.1">
    <property type="nucleotide sequence ID" value="NZ_JACRUP010000018.1"/>
</dbReference>
<keyword evidence="3" id="KW-1185">Reference proteome</keyword>
<dbReference type="AlphaFoldDB" id="A0A9X0UJB9"/>
<name>A0A9X0UJB9_VIBME</name>
<feature type="compositionally biased region" description="Basic and acidic residues" evidence="1">
    <location>
        <begin position="1"/>
        <end position="15"/>
    </location>
</feature>
<organism evidence="2 3">
    <name type="scientific">Vibrio metschnikovii</name>
    <dbReference type="NCBI Taxonomy" id="28172"/>
    <lineage>
        <taxon>Bacteria</taxon>
        <taxon>Pseudomonadati</taxon>
        <taxon>Pseudomonadota</taxon>
        <taxon>Gammaproteobacteria</taxon>
        <taxon>Vibrionales</taxon>
        <taxon>Vibrionaceae</taxon>
        <taxon>Vibrio</taxon>
    </lineage>
</organism>
<feature type="compositionally biased region" description="Polar residues" evidence="1">
    <location>
        <begin position="16"/>
        <end position="28"/>
    </location>
</feature>
<dbReference type="EMBL" id="JACRUP010000018">
    <property type="protein sequence ID" value="MBC5852755.1"/>
    <property type="molecule type" value="Genomic_DNA"/>
</dbReference>
<evidence type="ECO:0000313" key="2">
    <source>
        <dbReference type="EMBL" id="MBC5852755.1"/>
    </source>
</evidence>
<sequence>MSQQIRKTDLEKSESMSEPSQDNVTLLSGESFDKLTNILKNSPKPTQAMKDLMSKPRLTKNGNSL</sequence>
<evidence type="ECO:0000313" key="3">
    <source>
        <dbReference type="Proteomes" id="UP000615796"/>
    </source>
</evidence>
<proteinExistence type="predicted"/>
<dbReference type="Proteomes" id="UP000615796">
    <property type="component" value="Unassembled WGS sequence"/>
</dbReference>
<gene>
    <name evidence="2" type="ORF">H8Q88_17780</name>
</gene>